<feature type="binding site" evidence="3">
    <location>
        <position position="98"/>
    </location>
    <ligand>
        <name>L-tryptophan</name>
        <dbReference type="ChEBI" id="CHEBI:57912"/>
    </ligand>
</feature>
<dbReference type="CDD" id="cd13929">
    <property type="entry name" value="PT-DMATS_CymD"/>
    <property type="match status" value="1"/>
</dbReference>
<accession>A0AAV9H9X4</accession>
<dbReference type="InterPro" id="IPR012148">
    <property type="entry name" value="ABBA_DMATS-like"/>
</dbReference>
<dbReference type="GO" id="GO:0009820">
    <property type="term" value="P:alkaloid metabolic process"/>
    <property type="evidence" value="ECO:0007669"/>
    <property type="project" value="InterPro"/>
</dbReference>
<dbReference type="EMBL" id="MU865239">
    <property type="protein sequence ID" value="KAK4456382.1"/>
    <property type="molecule type" value="Genomic_DNA"/>
</dbReference>
<dbReference type="NCBIfam" id="TIGR03429">
    <property type="entry name" value="arom_pren_DMATS"/>
    <property type="match status" value="1"/>
</dbReference>
<dbReference type="PIRSF" id="PIRSF000509">
    <property type="entry name" value="Trp_DMAT"/>
    <property type="match status" value="1"/>
</dbReference>
<reference evidence="4" key="2">
    <citation type="submission" date="2023-06" db="EMBL/GenBank/DDBJ databases">
        <authorList>
            <consortium name="Lawrence Berkeley National Laboratory"/>
            <person name="Mondo S.J."/>
            <person name="Hensen N."/>
            <person name="Bonometti L."/>
            <person name="Westerberg I."/>
            <person name="Brannstrom I.O."/>
            <person name="Guillou S."/>
            <person name="Cros-Aarteil S."/>
            <person name="Calhoun S."/>
            <person name="Haridas S."/>
            <person name="Kuo A."/>
            <person name="Pangilinan J."/>
            <person name="Riley R."/>
            <person name="Labutti K."/>
            <person name="Andreopoulos B."/>
            <person name="Lipzen A."/>
            <person name="Chen C."/>
            <person name="Yanf M."/>
            <person name="Daum C."/>
            <person name="Ng V."/>
            <person name="Clum A."/>
            <person name="Steindorff A."/>
            <person name="Ohm R."/>
            <person name="Martin F."/>
            <person name="Silar P."/>
            <person name="Natvig D."/>
            <person name="Lalanne C."/>
            <person name="Gautier V."/>
            <person name="Ament-Velasquez S.L."/>
            <person name="Kruys A."/>
            <person name="Hutchinson M.I."/>
            <person name="Powell A.J."/>
            <person name="Barry K."/>
            <person name="Miller A.N."/>
            <person name="Grigoriev I.V."/>
            <person name="Debuchy R."/>
            <person name="Gladieux P."/>
            <person name="Thoren M.H."/>
            <person name="Johannesson H."/>
        </authorList>
    </citation>
    <scope>NUCLEOTIDE SEQUENCE</scope>
    <source>
        <strain evidence="4">PSN324</strain>
    </source>
</reference>
<dbReference type="PANTHER" id="PTHR40627">
    <property type="entry name" value="INDOLE PRENYLTRANSFERASE TDIB-RELATED"/>
    <property type="match status" value="1"/>
</dbReference>
<feature type="binding site" evidence="3">
    <location>
        <position position="203"/>
    </location>
    <ligand>
        <name>dimethylallyl diphosphate</name>
        <dbReference type="ChEBI" id="CHEBI:57623"/>
    </ligand>
</feature>
<dbReference type="GO" id="GO:0016765">
    <property type="term" value="F:transferase activity, transferring alkyl or aryl (other than methyl) groups"/>
    <property type="evidence" value="ECO:0007669"/>
    <property type="project" value="InterPro"/>
</dbReference>
<gene>
    <name evidence="4" type="ORF">QBC42DRAFT_281454</name>
</gene>
<feature type="binding site" evidence="3">
    <location>
        <position position="113"/>
    </location>
    <ligand>
        <name>dimethylallyl diphosphate</name>
        <dbReference type="ChEBI" id="CHEBI:57623"/>
    </ligand>
</feature>
<feature type="binding site" evidence="3">
    <location>
        <position position="272"/>
    </location>
    <ligand>
        <name>dimethylallyl diphosphate</name>
        <dbReference type="ChEBI" id="CHEBI:57623"/>
    </ligand>
</feature>
<evidence type="ECO:0000256" key="2">
    <source>
        <dbReference type="ARBA" id="ARBA00022679"/>
    </source>
</evidence>
<dbReference type="Pfam" id="PF11991">
    <property type="entry name" value="Trp_DMAT"/>
    <property type="match status" value="1"/>
</dbReference>
<feature type="binding site" evidence="3">
    <location>
        <position position="276"/>
    </location>
    <ligand>
        <name>dimethylallyl diphosphate</name>
        <dbReference type="ChEBI" id="CHEBI:57623"/>
    </ligand>
</feature>
<name>A0AAV9H9X4_9PEZI</name>
<protein>
    <submittedName>
        <fullName evidence="4">Dimethylallyl tryptophan synthase</fullName>
    </submittedName>
</protein>
<dbReference type="Proteomes" id="UP001321749">
    <property type="component" value="Unassembled WGS sequence"/>
</dbReference>
<organism evidence="4 5">
    <name type="scientific">Cladorrhinum samala</name>
    <dbReference type="NCBI Taxonomy" id="585594"/>
    <lineage>
        <taxon>Eukaryota</taxon>
        <taxon>Fungi</taxon>
        <taxon>Dikarya</taxon>
        <taxon>Ascomycota</taxon>
        <taxon>Pezizomycotina</taxon>
        <taxon>Sordariomycetes</taxon>
        <taxon>Sordariomycetidae</taxon>
        <taxon>Sordariales</taxon>
        <taxon>Podosporaceae</taxon>
        <taxon>Cladorrhinum</taxon>
    </lineage>
</organism>
<evidence type="ECO:0000313" key="5">
    <source>
        <dbReference type="Proteomes" id="UP001321749"/>
    </source>
</evidence>
<dbReference type="InterPro" id="IPR017795">
    <property type="entry name" value="ABBA_NscD-like"/>
</dbReference>
<dbReference type="PANTHER" id="PTHR40627:SF4">
    <property type="entry name" value="PRENYLTRANSFERASE ASQH1-RELATED"/>
    <property type="match status" value="1"/>
</dbReference>
<dbReference type="AlphaFoldDB" id="A0AAV9H9X4"/>
<reference evidence="4" key="1">
    <citation type="journal article" date="2023" name="Mol. Phylogenet. Evol.">
        <title>Genome-scale phylogeny and comparative genomics of the fungal order Sordariales.</title>
        <authorList>
            <person name="Hensen N."/>
            <person name="Bonometti L."/>
            <person name="Westerberg I."/>
            <person name="Brannstrom I.O."/>
            <person name="Guillou S."/>
            <person name="Cros-Aarteil S."/>
            <person name="Calhoun S."/>
            <person name="Haridas S."/>
            <person name="Kuo A."/>
            <person name="Mondo S."/>
            <person name="Pangilinan J."/>
            <person name="Riley R."/>
            <person name="LaButti K."/>
            <person name="Andreopoulos B."/>
            <person name="Lipzen A."/>
            <person name="Chen C."/>
            <person name="Yan M."/>
            <person name="Daum C."/>
            <person name="Ng V."/>
            <person name="Clum A."/>
            <person name="Steindorff A."/>
            <person name="Ohm R.A."/>
            <person name="Martin F."/>
            <person name="Silar P."/>
            <person name="Natvig D.O."/>
            <person name="Lalanne C."/>
            <person name="Gautier V."/>
            <person name="Ament-Velasquez S.L."/>
            <person name="Kruys A."/>
            <person name="Hutchinson M.I."/>
            <person name="Powell A.J."/>
            <person name="Barry K."/>
            <person name="Miller A.N."/>
            <person name="Grigoriev I.V."/>
            <person name="Debuchy R."/>
            <person name="Gladieux P."/>
            <person name="Hiltunen Thoren M."/>
            <person name="Johannesson H."/>
        </authorList>
    </citation>
    <scope>NUCLEOTIDE SEQUENCE</scope>
    <source>
        <strain evidence="4">PSN324</strain>
    </source>
</reference>
<evidence type="ECO:0000256" key="3">
    <source>
        <dbReference type="PIRSR" id="PIRSR000509-1"/>
    </source>
</evidence>
<comment type="caution">
    <text evidence="4">The sequence shown here is derived from an EMBL/GenBank/DDBJ whole genome shotgun (WGS) entry which is preliminary data.</text>
</comment>
<sequence length="450" mass="50268">MPHRTLATEVSNPSHAPWDLISSYIKFRSDDAQFWWDSTGRMFARLLEAAGYSHSDQYRELFFYATWVIPGMGPAPDVNGKHTGAWSSVWAPGGTPVEFSWDFGQAGDNPMVRFSWEPIGRDAGTPLDPLNSFAATEWFDRVKQQNLLPGLETAWYHHFVRHMLPPPDMRRVKTADSVIEATTPVGGIGIAIDIEPSGRQVSKPLLYPGLRALELGISNLEMVERAVRALPAEQLAALNVDPLFDYLHEATARWGMETGIVCIDCLKPEESRIKIYVRAPHTSVDWLMDGITLGGRYDPKAIYGEETVQDLADLWQAFLKDAPDAVPTDKAPARASPGFYFTIGAGKKHASPKMYLSPSHFVKNDQEVVDRLREFFATRRKPAKTETMDNYEAALKDIYGPLLKKPDYGTIFYVGAAMTKNGLRVVTYHDPQVVGSHGRADLFGTKYGDE</sequence>
<feature type="binding site" evidence="3">
    <location>
        <position position="207"/>
    </location>
    <ligand>
        <name>L-tryptophan</name>
        <dbReference type="ChEBI" id="CHEBI:57912"/>
    </ligand>
</feature>
<feature type="binding site" evidence="3">
    <location>
        <position position="274"/>
    </location>
    <ligand>
        <name>dimethylallyl diphosphate</name>
        <dbReference type="ChEBI" id="CHEBI:57623"/>
    </ligand>
</feature>
<proteinExistence type="inferred from homology"/>
<keyword evidence="2" id="KW-0808">Transferase</keyword>
<keyword evidence="5" id="KW-1185">Reference proteome</keyword>
<feature type="binding site" evidence="3">
    <location>
        <position position="355"/>
    </location>
    <ligand>
        <name>dimethylallyl diphosphate</name>
        <dbReference type="ChEBI" id="CHEBI:57623"/>
    </ligand>
</feature>
<evidence type="ECO:0000256" key="1">
    <source>
        <dbReference type="ARBA" id="ARBA00010209"/>
    </source>
</evidence>
<evidence type="ECO:0000313" key="4">
    <source>
        <dbReference type="EMBL" id="KAK4456382.1"/>
    </source>
</evidence>
<comment type="similarity">
    <text evidence="1">Belongs to the tryptophan dimethylallyltransferase family.</text>
</comment>